<dbReference type="InterPro" id="IPR050108">
    <property type="entry name" value="CDK"/>
</dbReference>
<dbReference type="Gene3D" id="3.40.50.2000">
    <property type="entry name" value="Glycogen Phosphorylase B"/>
    <property type="match status" value="1"/>
</dbReference>
<sequence>MVLKVKFKSHSLGNFITMKTNFIILLCAILSVGNSYKILGIFPFGSKSHYGTGEGVLKALNDAGHEVTMISVFELEKPRDKYHQIKISDFMEEMQIGRDANPFEFANMNALAIEMMLYEMGALQAEHVFKSKLVQELLNSNQKFDAVIVEIFAIDSLMGFGQHFNCPVIGVNTFDGVYWNDVFTGNQSPFSYVPLTFLGLPDNMTFQQRLSNTVYSSMSILFMNSHLSSSSSRPYLPNMIQINGIHLQPSKPLPDDIQKFLDSATEGAIIFTMGSMVRSVDWTIQQREAFVNTFAKINQKVLWKYENETLPGNPGNIRISSWLPQRDALAHPNVKVFITHGGNLGTTEALSEGVPLLGIPLFGDQMVNLNRAIAKGYALGLNIKNITEENFSRSLNKLLKDKSFSENAKKLSNIFHDRPLNSKETVVYYTEYAIRHNGAEHLRISALQLNYLAFHLIDVYATLFAGGTTTMGSALKLYFDLMSPTARPLWILFEHAGVNCEMIPIALRKGEHFTDEYCENVNRFGKVPAIIDNGFKLSESIAIFHYLGRKEILPERWYPKNLKEITRVDEYLQWNHNNLIFGAGGLFRMQWVEPLLTGNKPSSEAIKKQEKFLKGNLDDLENLWLKDTEFLNGNQISFADLLAACLIEQVIGLKMYKLDEQTHKNVINWLDKVKTFFGPTFKEGHKFLYIYGEKYGKLVLRKMSASVDHSDEEGLVRSPDIMDNPSDDNSLDIKPPQAKAEHRYKDKKKHKKHSHERKYKEKHREYVRGEESSGRRHDYREKYDDRGFHKNKDYYKLQRDSRIDYRGESSKKDERKSSTEELNRLDSDMKMEEDLRNRLLSRRSQNDPRGVRKDDFYKQKSKHRSDYYTKERPEVYSDEYDQSRNSKKHRNYQPIDADAEARKKKFLEVERDELRRKEKAKFELEARREQHRQKEVSLSPERKKKRYKSPDTAVQSNDDVVMLSSEQSHEEGEEEEEIDSDSDSNSSEGSAKSKESEEFEISPIPVEQLEKSDRRSRFSRSKSKTRSLTKSRSESHSISSISSRSSSHSTHSRSDSESESEQSNDEKKSSKAEETKDDEEEKNEKNLDNVKEGEEGEAEVKEEEKEELPAYFPALQGCRSVEEFQCLNRIEEGTYGVVYRAKDKRTDEVVALKRLKMEKEKEGFPITSLREINTLLKGQHPNIVTVREIVVGSNMDKIFIVMDYVEHDLKSLIETMKHKKQVFLPGEVKCLIQQLIKAVAHLHDNWILHRDLKTSNLLLSHKGILKVGDFGLAREYGSPLKEYTSIVVTLWYRAPELLLGVKEYSTPIDVWSVGCIFAELLAMTALFPGKSEVDQLNRIFKDLGTPNERIWPGYDLLPLVKKMTFSDYPVSQLRKKFATLTSELGLSLLQGLLTYDPKQRLTAETALKHNYFKEMPLPIDPAMFPTWPAKSEVGWKRAMATSPKPPSGGMQYKKLGVDDENSGFSLSATYASYSESRKMQMGSGFSLKF</sequence>
<dbReference type="PROSITE" id="PS50404">
    <property type="entry name" value="GST_NTER"/>
    <property type="match status" value="1"/>
</dbReference>
<dbReference type="FunFam" id="3.40.50.2000:FF:000050">
    <property type="entry name" value="UDP-glucuronosyltransferase"/>
    <property type="match status" value="1"/>
</dbReference>
<feature type="compositionally biased region" description="Basic and acidic residues" evidence="12">
    <location>
        <begin position="844"/>
        <end position="875"/>
    </location>
</feature>
<proteinExistence type="inferred from homology"/>
<dbReference type="Gene3D" id="3.30.200.20">
    <property type="entry name" value="Phosphorylase Kinase, domain 1"/>
    <property type="match status" value="1"/>
</dbReference>
<keyword evidence="5" id="KW-0328">Glycosyltransferase</keyword>
<dbReference type="PANTHER" id="PTHR24056:SF107">
    <property type="entry name" value="CYCLIN-DEPENDENT KINASE 11A-RELATED"/>
    <property type="match status" value="1"/>
</dbReference>
<dbReference type="FunFam" id="3.30.200.20:FF:000054">
    <property type="entry name" value="Cyclin-dependent kinase 11B"/>
    <property type="match status" value="1"/>
</dbReference>
<dbReference type="InterPro" id="IPR008271">
    <property type="entry name" value="Ser/Thr_kinase_AS"/>
</dbReference>
<evidence type="ECO:0000259" key="13">
    <source>
        <dbReference type="PROSITE" id="PS50011"/>
    </source>
</evidence>
<comment type="catalytic activity">
    <reaction evidence="11">
        <text>L-seryl-[protein] + ATP = O-phospho-L-seryl-[protein] + ADP + H(+)</text>
        <dbReference type="Rhea" id="RHEA:17989"/>
        <dbReference type="Rhea" id="RHEA-COMP:9863"/>
        <dbReference type="Rhea" id="RHEA-COMP:11604"/>
        <dbReference type="ChEBI" id="CHEBI:15378"/>
        <dbReference type="ChEBI" id="CHEBI:29999"/>
        <dbReference type="ChEBI" id="CHEBI:30616"/>
        <dbReference type="ChEBI" id="CHEBI:83421"/>
        <dbReference type="ChEBI" id="CHEBI:456216"/>
        <dbReference type="EC" id="2.7.11.22"/>
    </reaction>
</comment>
<evidence type="ECO:0000256" key="9">
    <source>
        <dbReference type="ARBA" id="ARBA00022840"/>
    </source>
</evidence>
<feature type="domain" description="GST N-terminal" evidence="14">
    <location>
        <begin position="473"/>
        <end position="555"/>
    </location>
</feature>
<evidence type="ECO:0000256" key="12">
    <source>
        <dbReference type="SAM" id="MobiDB-lite"/>
    </source>
</evidence>
<gene>
    <name evidence="16" type="primary">putative Serine</name>
    <name evidence="16" type="ORF">CLUMA_CG009908</name>
</gene>
<dbReference type="Pfam" id="PF00201">
    <property type="entry name" value="UDPGT"/>
    <property type="match status" value="1"/>
</dbReference>
<evidence type="ECO:0000256" key="5">
    <source>
        <dbReference type="ARBA" id="ARBA00022676"/>
    </source>
</evidence>
<dbReference type="SMART" id="SM00220">
    <property type="entry name" value="S_TKc"/>
    <property type="match status" value="1"/>
</dbReference>
<keyword evidence="4" id="KW-0723">Serine/threonine-protein kinase</keyword>
<dbReference type="OrthoDB" id="647at2759"/>
<keyword evidence="9" id="KW-0067">ATP-binding</keyword>
<comment type="similarity">
    <text evidence="2">Belongs to the UDP-glycosyltransferase family.</text>
</comment>
<feature type="compositionally biased region" description="Low complexity" evidence="12">
    <location>
        <begin position="1030"/>
        <end position="1049"/>
    </location>
</feature>
<dbReference type="EMBL" id="CVRI01000044">
    <property type="protein sequence ID" value="CRK96587.1"/>
    <property type="molecule type" value="Genomic_DNA"/>
</dbReference>
<dbReference type="Gene3D" id="3.40.30.10">
    <property type="entry name" value="Glutaredoxin"/>
    <property type="match status" value="1"/>
</dbReference>
<name>A0A1J1I8N5_9DIPT</name>
<comment type="similarity">
    <text evidence="1">Belongs to the protein kinase superfamily. CMGC Ser/Thr protein kinase family. CDC2/CDKX subfamily.</text>
</comment>
<dbReference type="InterPro" id="IPR004045">
    <property type="entry name" value="Glutathione_S-Trfase_N"/>
</dbReference>
<feature type="compositionally biased region" description="Basic and acidic residues" evidence="12">
    <location>
        <begin position="917"/>
        <end position="935"/>
    </location>
</feature>
<feature type="compositionally biased region" description="Basic residues" evidence="12">
    <location>
        <begin position="745"/>
        <end position="757"/>
    </location>
</feature>
<evidence type="ECO:0000313" key="16">
    <source>
        <dbReference type="EMBL" id="CRK96587.1"/>
    </source>
</evidence>
<dbReference type="GO" id="GO:0005634">
    <property type="term" value="C:nucleus"/>
    <property type="evidence" value="ECO:0007669"/>
    <property type="project" value="TreeGrafter"/>
</dbReference>
<evidence type="ECO:0000256" key="10">
    <source>
        <dbReference type="ARBA" id="ARBA00047811"/>
    </source>
</evidence>
<feature type="compositionally biased region" description="Basic and acidic residues" evidence="12">
    <location>
        <begin position="799"/>
        <end position="837"/>
    </location>
</feature>
<dbReference type="PROSITE" id="PS00375">
    <property type="entry name" value="UDPGT"/>
    <property type="match status" value="1"/>
</dbReference>
<reference evidence="16 17" key="1">
    <citation type="submission" date="2015-04" db="EMBL/GenBank/DDBJ databases">
        <authorList>
            <person name="Syromyatnikov M.Y."/>
            <person name="Popov V.N."/>
        </authorList>
    </citation>
    <scope>NUCLEOTIDE SEQUENCE [LARGE SCALE GENOMIC DNA]</scope>
</reference>
<evidence type="ECO:0000256" key="7">
    <source>
        <dbReference type="ARBA" id="ARBA00022741"/>
    </source>
</evidence>
<dbReference type="InterPro" id="IPR035595">
    <property type="entry name" value="UDP_glycos_trans_CS"/>
</dbReference>
<keyword evidence="17" id="KW-1185">Reference proteome</keyword>
<dbReference type="InterPro" id="IPR040079">
    <property type="entry name" value="Glutathione_S-Trfase"/>
</dbReference>
<dbReference type="InterPro" id="IPR036282">
    <property type="entry name" value="Glutathione-S-Trfase_C_sf"/>
</dbReference>
<dbReference type="GO" id="GO:0005524">
    <property type="term" value="F:ATP binding"/>
    <property type="evidence" value="ECO:0007669"/>
    <property type="project" value="UniProtKB-KW"/>
</dbReference>
<organism evidence="16 17">
    <name type="scientific">Clunio marinus</name>
    <dbReference type="NCBI Taxonomy" id="568069"/>
    <lineage>
        <taxon>Eukaryota</taxon>
        <taxon>Metazoa</taxon>
        <taxon>Ecdysozoa</taxon>
        <taxon>Arthropoda</taxon>
        <taxon>Hexapoda</taxon>
        <taxon>Insecta</taxon>
        <taxon>Pterygota</taxon>
        <taxon>Neoptera</taxon>
        <taxon>Endopterygota</taxon>
        <taxon>Diptera</taxon>
        <taxon>Nematocera</taxon>
        <taxon>Chironomoidea</taxon>
        <taxon>Chironomidae</taxon>
        <taxon>Clunio</taxon>
    </lineage>
</organism>
<accession>A0A1J1I8N5</accession>
<evidence type="ECO:0000256" key="4">
    <source>
        <dbReference type="ARBA" id="ARBA00022527"/>
    </source>
</evidence>
<dbReference type="InterPro" id="IPR004046">
    <property type="entry name" value="GST_C"/>
</dbReference>
<keyword evidence="7" id="KW-0547">Nucleotide-binding</keyword>
<protein>
    <recommendedName>
        <fullName evidence="3">cyclin-dependent kinase</fullName>
        <ecNumber evidence="3">2.7.11.22</ecNumber>
    </recommendedName>
</protein>
<dbReference type="SUPFAM" id="SSF53756">
    <property type="entry name" value="UDP-Glycosyltransferase/glycogen phosphorylase"/>
    <property type="match status" value="1"/>
</dbReference>
<dbReference type="SUPFAM" id="SSF47616">
    <property type="entry name" value="GST C-terminal domain-like"/>
    <property type="match status" value="1"/>
</dbReference>
<feature type="domain" description="Protein kinase" evidence="13">
    <location>
        <begin position="1124"/>
        <end position="1412"/>
    </location>
</feature>
<dbReference type="SUPFAM" id="SSF56112">
    <property type="entry name" value="Protein kinase-like (PK-like)"/>
    <property type="match status" value="1"/>
</dbReference>
<keyword evidence="8" id="KW-0418">Kinase</keyword>
<dbReference type="SFLD" id="SFLDS00019">
    <property type="entry name" value="Glutathione_Transferase_(cytos"/>
    <property type="match status" value="1"/>
</dbReference>
<feature type="domain" description="GST C-terminal" evidence="15">
    <location>
        <begin position="561"/>
        <end position="698"/>
    </location>
</feature>
<dbReference type="GO" id="GO:0004693">
    <property type="term" value="F:cyclin-dependent protein serine/threonine kinase activity"/>
    <property type="evidence" value="ECO:0007669"/>
    <property type="project" value="UniProtKB-EC"/>
</dbReference>
<dbReference type="PROSITE" id="PS50405">
    <property type="entry name" value="GST_CTER"/>
    <property type="match status" value="1"/>
</dbReference>
<dbReference type="PROSITE" id="PS00108">
    <property type="entry name" value="PROTEIN_KINASE_ST"/>
    <property type="match status" value="1"/>
</dbReference>
<dbReference type="PROSITE" id="PS50011">
    <property type="entry name" value="PROTEIN_KINASE_DOM"/>
    <property type="match status" value="1"/>
</dbReference>
<feature type="region of interest" description="Disordered" evidence="12">
    <location>
        <begin position="917"/>
        <end position="1106"/>
    </location>
</feature>
<dbReference type="Proteomes" id="UP000183832">
    <property type="component" value="Unassembled WGS sequence"/>
</dbReference>
<comment type="catalytic activity">
    <reaction evidence="10">
        <text>L-threonyl-[protein] + ATP = O-phospho-L-threonyl-[protein] + ADP + H(+)</text>
        <dbReference type="Rhea" id="RHEA:46608"/>
        <dbReference type="Rhea" id="RHEA-COMP:11060"/>
        <dbReference type="Rhea" id="RHEA-COMP:11605"/>
        <dbReference type="ChEBI" id="CHEBI:15378"/>
        <dbReference type="ChEBI" id="CHEBI:30013"/>
        <dbReference type="ChEBI" id="CHEBI:30616"/>
        <dbReference type="ChEBI" id="CHEBI:61977"/>
        <dbReference type="ChEBI" id="CHEBI:456216"/>
        <dbReference type="EC" id="2.7.11.22"/>
    </reaction>
</comment>
<dbReference type="Gene3D" id="1.20.1050.10">
    <property type="match status" value="1"/>
</dbReference>
<dbReference type="EC" id="2.7.11.22" evidence="3"/>
<evidence type="ECO:0000256" key="6">
    <source>
        <dbReference type="ARBA" id="ARBA00022679"/>
    </source>
</evidence>
<keyword evidence="6" id="KW-0808">Transferase</keyword>
<dbReference type="GO" id="GO:0008194">
    <property type="term" value="F:UDP-glycosyltransferase activity"/>
    <property type="evidence" value="ECO:0007669"/>
    <property type="project" value="InterPro"/>
</dbReference>
<feature type="region of interest" description="Disordered" evidence="12">
    <location>
        <begin position="799"/>
        <end position="902"/>
    </location>
</feature>
<feature type="compositionally biased region" description="Basic residues" evidence="12">
    <location>
        <begin position="1017"/>
        <end position="1029"/>
    </location>
</feature>
<dbReference type="InterPro" id="IPR000719">
    <property type="entry name" value="Prot_kinase_dom"/>
</dbReference>
<dbReference type="FunFam" id="1.10.510.10:FF:000523">
    <property type="entry name" value="Serine/threonine-protein kinase PITSLRE"/>
    <property type="match status" value="1"/>
</dbReference>
<dbReference type="STRING" id="568069.A0A1J1I8N5"/>
<dbReference type="SUPFAM" id="SSF52833">
    <property type="entry name" value="Thioredoxin-like"/>
    <property type="match status" value="1"/>
</dbReference>
<dbReference type="PANTHER" id="PTHR24056">
    <property type="entry name" value="CELL DIVISION PROTEIN KINASE"/>
    <property type="match status" value="1"/>
</dbReference>
<dbReference type="Pfam" id="PF00043">
    <property type="entry name" value="GST_C"/>
    <property type="match status" value="1"/>
</dbReference>
<feature type="compositionally biased region" description="Acidic residues" evidence="12">
    <location>
        <begin position="971"/>
        <end position="982"/>
    </location>
</feature>
<feature type="compositionally biased region" description="Basic and acidic residues" evidence="12">
    <location>
        <begin position="1064"/>
        <end position="1074"/>
    </location>
</feature>
<dbReference type="SFLD" id="SFLDG00358">
    <property type="entry name" value="Main_(cytGST)"/>
    <property type="match status" value="1"/>
</dbReference>
<feature type="compositionally biased region" description="Basic and acidic residues" evidence="12">
    <location>
        <begin position="758"/>
        <end position="784"/>
    </location>
</feature>
<dbReference type="InterPro" id="IPR002213">
    <property type="entry name" value="UDP_glucos_trans"/>
</dbReference>
<feature type="region of interest" description="Disordered" evidence="12">
    <location>
        <begin position="711"/>
        <end position="784"/>
    </location>
</feature>
<feature type="compositionally biased region" description="Basic and acidic residues" evidence="12">
    <location>
        <begin position="1082"/>
        <end position="1103"/>
    </location>
</feature>
<dbReference type="CDD" id="cd03784">
    <property type="entry name" value="GT1_Gtf-like"/>
    <property type="match status" value="1"/>
</dbReference>
<dbReference type="InterPro" id="IPR045267">
    <property type="entry name" value="CDK11/PITSLRE_STKc"/>
</dbReference>
<dbReference type="InterPro" id="IPR011009">
    <property type="entry name" value="Kinase-like_dom_sf"/>
</dbReference>
<dbReference type="Pfam" id="PF00069">
    <property type="entry name" value="Pkinase"/>
    <property type="match status" value="1"/>
</dbReference>
<evidence type="ECO:0000256" key="1">
    <source>
        <dbReference type="ARBA" id="ARBA00006485"/>
    </source>
</evidence>
<evidence type="ECO:0000256" key="8">
    <source>
        <dbReference type="ARBA" id="ARBA00022777"/>
    </source>
</evidence>
<evidence type="ECO:0000259" key="14">
    <source>
        <dbReference type="PROSITE" id="PS50404"/>
    </source>
</evidence>
<dbReference type="Gene3D" id="1.10.510.10">
    <property type="entry name" value="Transferase(Phosphotransferase) domain 1"/>
    <property type="match status" value="1"/>
</dbReference>
<dbReference type="InterPro" id="IPR010987">
    <property type="entry name" value="Glutathione-S-Trfase_C-like"/>
</dbReference>
<evidence type="ECO:0000313" key="17">
    <source>
        <dbReference type="Proteomes" id="UP000183832"/>
    </source>
</evidence>
<dbReference type="Pfam" id="PF02798">
    <property type="entry name" value="GST_N"/>
    <property type="match status" value="1"/>
</dbReference>
<evidence type="ECO:0000259" key="15">
    <source>
        <dbReference type="PROSITE" id="PS50405"/>
    </source>
</evidence>
<evidence type="ECO:0000256" key="11">
    <source>
        <dbReference type="ARBA" id="ARBA00048367"/>
    </source>
</evidence>
<evidence type="ECO:0000256" key="2">
    <source>
        <dbReference type="ARBA" id="ARBA00009995"/>
    </source>
</evidence>
<dbReference type="CDD" id="cd07843">
    <property type="entry name" value="STKc_CDC2L1"/>
    <property type="match status" value="1"/>
</dbReference>
<dbReference type="InterPro" id="IPR036249">
    <property type="entry name" value="Thioredoxin-like_sf"/>
</dbReference>
<evidence type="ECO:0000256" key="3">
    <source>
        <dbReference type="ARBA" id="ARBA00012425"/>
    </source>
</evidence>
<dbReference type="GO" id="GO:0007346">
    <property type="term" value="P:regulation of mitotic cell cycle"/>
    <property type="evidence" value="ECO:0007669"/>
    <property type="project" value="TreeGrafter"/>
</dbReference>